<protein>
    <submittedName>
        <fullName evidence="5">Mutator mutT protein</fullName>
    </submittedName>
</protein>
<evidence type="ECO:0000256" key="2">
    <source>
        <dbReference type="ARBA" id="ARBA00022801"/>
    </source>
</evidence>
<dbReference type="Proteomes" id="UP000216871">
    <property type="component" value="Unassembled WGS sequence"/>
</dbReference>
<feature type="compositionally biased region" description="Polar residues" evidence="3">
    <location>
        <begin position="80"/>
        <end position="94"/>
    </location>
</feature>
<organism evidence="5 6">
    <name type="scientific">Bifidobacterium myosotis</name>
    <dbReference type="NCBI Taxonomy" id="1630166"/>
    <lineage>
        <taxon>Bacteria</taxon>
        <taxon>Bacillati</taxon>
        <taxon>Actinomycetota</taxon>
        <taxon>Actinomycetes</taxon>
        <taxon>Bifidobacteriales</taxon>
        <taxon>Bifidobacteriaceae</taxon>
        <taxon>Bifidobacterium</taxon>
    </lineage>
</organism>
<comment type="similarity">
    <text evidence="1">Belongs to the Nudix hydrolase family.</text>
</comment>
<dbReference type="SUPFAM" id="SSF55811">
    <property type="entry name" value="Nudix"/>
    <property type="match status" value="1"/>
</dbReference>
<accession>A0A261FLX8</accession>
<evidence type="ECO:0000259" key="4">
    <source>
        <dbReference type="PROSITE" id="PS51462"/>
    </source>
</evidence>
<keyword evidence="2" id="KW-0378">Hydrolase</keyword>
<dbReference type="EMBL" id="MWWW01000009">
    <property type="protein sequence ID" value="OZG60154.1"/>
    <property type="molecule type" value="Genomic_DNA"/>
</dbReference>
<sequence length="444" mass="46614">MVENMITPADFARMLRQTPDSADNRTQDQLLYTSETPRHSADSSPNSRPRDPSVGARPTSAATESADDDDVAQAADSASHPSRSSIIRPASQTGGPTGQPMMRPTIHPTPATVFGVRATVTIATANGTIEGQAEGIAGETGAIAAALATGVPIEDADTAVPGNPAAETGGSADLDGLDDLNELADLAEPSASPTLTVTSAAAATASAATVAAGQIAISGPTPATVFGRLRHAGITYGPGTGVTKDGARRALPTADSDMPSSAQPPAPVQTPSGPTPAMMPQRRASDGPTTFASLDAQELPVVREYSAGGLIFDKHNRVAIIARHSRSGHLEWCLPKGHIEKGETPQQTAVREVHEETGILGEVIDSIATIDYWFTGTTQRVHKLVHHFALRQTGGELTVEGDPDHEAEDAIWVRFDDLDDVLSYPNERKIAWLYARKKNRQANE</sequence>
<dbReference type="InterPro" id="IPR015797">
    <property type="entry name" value="NUDIX_hydrolase-like_dom_sf"/>
</dbReference>
<keyword evidence="6" id="KW-1185">Reference proteome</keyword>
<dbReference type="InterPro" id="IPR020084">
    <property type="entry name" value="NUDIX_hydrolase_CS"/>
</dbReference>
<dbReference type="PANTHER" id="PTHR43736:SF1">
    <property type="entry name" value="DIHYDRONEOPTERIN TRIPHOSPHATE DIPHOSPHATASE"/>
    <property type="match status" value="1"/>
</dbReference>
<feature type="domain" description="Nudix hydrolase" evidence="4">
    <location>
        <begin position="302"/>
        <end position="435"/>
    </location>
</feature>
<feature type="region of interest" description="Disordered" evidence="3">
    <location>
        <begin position="1"/>
        <end position="109"/>
    </location>
</feature>
<dbReference type="Gene3D" id="3.90.79.10">
    <property type="entry name" value="Nucleoside Triphosphate Pyrophosphohydrolase"/>
    <property type="match status" value="1"/>
</dbReference>
<gene>
    <name evidence="5" type="ORF">BMYO_0975</name>
</gene>
<proteinExistence type="inferred from homology"/>
<dbReference type="PRINTS" id="PR00502">
    <property type="entry name" value="NUDIXFAMILY"/>
</dbReference>
<dbReference type="InterPro" id="IPR000086">
    <property type="entry name" value="NUDIX_hydrolase_dom"/>
</dbReference>
<dbReference type="GO" id="GO:0016787">
    <property type="term" value="F:hydrolase activity"/>
    <property type="evidence" value="ECO:0007669"/>
    <property type="project" value="UniProtKB-KW"/>
</dbReference>
<feature type="region of interest" description="Disordered" evidence="3">
    <location>
        <begin position="236"/>
        <end position="288"/>
    </location>
</feature>
<dbReference type="AlphaFoldDB" id="A0A261FLX8"/>
<dbReference type="Pfam" id="PF00293">
    <property type="entry name" value="NUDIX"/>
    <property type="match status" value="1"/>
</dbReference>
<evidence type="ECO:0000313" key="6">
    <source>
        <dbReference type="Proteomes" id="UP000216871"/>
    </source>
</evidence>
<dbReference type="PROSITE" id="PS00893">
    <property type="entry name" value="NUDIX_BOX"/>
    <property type="match status" value="1"/>
</dbReference>
<dbReference type="InterPro" id="IPR020476">
    <property type="entry name" value="Nudix_hydrolase"/>
</dbReference>
<evidence type="ECO:0000313" key="5">
    <source>
        <dbReference type="EMBL" id="OZG60154.1"/>
    </source>
</evidence>
<evidence type="ECO:0000256" key="3">
    <source>
        <dbReference type="SAM" id="MobiDB-lite"/>
    </source>
</evidence>
<name>A0A261FLX8_9BIFI</name>
<comment type="caution">
    <text evidence="5">The sequence shown here is derived from an EMBL/GenBank/DDBJ whole genome shotgun (WGS) entry which is preliminary data.</text>
</comment>
<dbReference type="PROSITE" id="PS51462">
    <property type="entry name" value="NUDIX"/>
    <property type="match status" value="1"/>
</dbReference>
<dbReference type="PANTHER" id="PTHR43736">
    <property type="entry name" value="ADP-RIBOSE PYROPHOSPHATASE"/>
    <property type="match status" value="1"/>
</dbReference>
<evidence type="ECO:0000256" key="1">
    <source>
        <dbReference type="ARBA" id="ARBA00005582"/>
    </source>
</evidence>
<reference evidence="5 6" key="1">
    <citation type="journal article" date="2017" name="BMC Genomics">
        <title>Comparative genomic and phylogenomic analyses of the Bifidobacteriaceae family.</title>
        <authorList>
            <person name="Lugli G.A."/>
            <person name="Milani C."/>
            <person name="Turroni F."/>
            <person name="Duranti S."/>
            <person name="Mancabelli L."/>
            <person name="Mangifesta M."/>
            <person name="Ferrario C."/>
            <person name="Modesto M."/>
            <person name="Mattarelli P."/>
            <person name="Jiri K."/>
            <person name="van Sinderen D."/>
            <person name="Ventura M."/>
        </authorList>
    </citation>
    <scope>NUCLEOTIDE SEQUENCE [LARGE SCALE GENOMIC DNA]</scope>
    <source>
        <strain evidence="5 6">DSM 100196</strain>
    </source>
</reference>
<dbReference type="CDD" id="cd03673">
    <property type="entry name" value="NUDIX_Ap6A_hydrolase"/>
    <property type="match status" value="1"/>
</dbReference>